<evidence type="ECO:0000256" key="1">
    <source>
        <dbReference type="SAM" id="Phobius"/>
    </source>
</evidence>
<feature type="domain" description="Major facilitator superfamily (MFS) profile" evidence="2">
    <location>
        <begin position="133"/>
        <end position="318"/>
    </location>
</feature>
<accession>T1B524</accession>
<dbReference type="GO" id="GO:0022857">
    <property type="term" value="F:transmembrane transporter activity"/>
    <property type="evidence" value="ECO:0007669"/>
    <property type="project" value="InterPro"/>
</dbReference>
<feature type="non-terminal residue" evidence="3">
    <location>
        <position position="1"/>
    </location>
</feature>
<keyword evidence="1" id="KW-0812">Transmembrane</keyword>
<feature type="transmembrane region" description="Helical" evidence="1">
    <location>
        <begin position="135"/>
        <end position="156"/>
    </location>
</feature>
<feature type="transmembrane region" description="Helical" evidence="1">
    <location>
        <begin position="162"/>
        <end position="184"/>
    </location>
</feature>
<dbReference type="InterPro" id="IPR011701">
    <property type="entry name" value="MFS"/>
</dbReference>
<reference evidence="3" key="2">
    <citation type="journal article" date="2014" name="ISME J.">
        <title>Microbial stratification in low pH oxic and suboxic macroscopic growths along an acid mine drainage.</title>
        <authorList>
            <person name="Mendez-Garcia C."/>
            <person name="Mesa V."/>
            <person name="Sprenger R.R."/>
            <person name="Richter M."/>
            <person name="Diez M.S."/>
            <person name="Solano J."/>
            <person name="Bargiela R."/>
            <person name="Golyshina O.V."/>
            <person name="Manteca A."/>
            <person name="Ramos J.L."/>
            <person name="Gallego J.R."/>
            <person name="Llorente I."/>
            <person name="Martins Dos Santos V.A."/>
            <person name="Jensen O.N."/>
            <person name="Pelaez A.I."/>
            <person name="Sanchez J."/>
            <person name="Ferrer M."/>
        </authorList>
    </citation>
    <scope>NUCLEOTIDE SEQUENCE</scope>
</reference>
<feature type="transmembrane region" description="Helical" evidence="1">
    <location>
        <begin position="36"/>
        <end position="57"/>
    </location>
</feature>
<feature type="transmembrane region" description="Helical" evidence="1">
    <location>
        <begin position="295"/>
        <end position="315"/>
    </location>
</feature>
<feature type="transmembrane region" description="Helical" evidence="1">
    <location>
        <begin position="231"/>
        <end position="254"/>
    </location>
</feature>
<keyword evidence="1" id="KW-1133">Transmembrane helix</keyword>
<proteinExistence type="predicted"/>
<protein>
    <submittedName>
        <fullName evidence="3">Major facilitator superfamily MFS_1</fullName>
    </submittedName>
</protein>
<keyword evidence="1" id="KW-0472">Membrane</keyword>
<dbReference type="SUPFAM" id="SSF103473">
    <property type="entry name" value="MFS general substrate transporter"/>
    <property type="match status" value="1"/>
</dbReference>
<gene>
    <name evidence="3" type="ORF">B2A_08210</name>
</gene>
<dbReference type="PROSITE" id="PS50850">
    <property type="entry name" value="MFS"/>
    <property type="match status" value="1"/>
</dbReference>
<comment type="caution">
    <text evidence="3">The sequence shown here is derived from an EMBL/GenBank/DDBJ whole genome shotgun (WGS) entry which is preliminary data.</text>
</comment>
<dbReference type="EMBL" id="AUZZ01005905">
    <property type="protein sequence ID" value="EQD47944.1"/>
    <property type="molecule type" value="Genomic_DNA"/>
</dbReference>
<dbReference type="InterPro" id="IPR036259">
    <property type="entry name" value="MFS_trans_sf"/>
</dbReference>
<sequence length="318" mass="35100">LFGVLSLFTAALATPLSLLVMETIEKRFWASGFSKLQMLSSIGGSFGLLIASVLTGFLPLRVVMLLLIPFVIIGILIAMSIQEPAKNLERRAIIKNSAALRFRLLMHNLIFIRVPGMRFMKSVFMPKRKKLNQLSVIYIGMFAFYLGSAIFNTAYVPGLRNIGFANVYVFAIIFVGYAVQSYVFNYSGRFTESKGERNALRSSLLMRAIGYVAIGAAFFVLVGVGSLVVNIILYALTAGLAYSIFYTASNTLLFENVGSEKPGRKLGLYSSIVGLSYLIGSLVAGYMAYYVSYGFSFVVSGLLIFVSLFIFLRIYRQA</sequence>
<dbReference type="Pfam" id="PF07690">
    <property type="entry name" value="MFS_1"/>
    <property type="match status" value="1"/>
</dbReference>
<feature type="transmembrane region" description="Helical" evidence="1">
    <location>
        <begin position="266"/>
        <end position="289"/>
    </location>
</feature>
<dbReference type="PANTHER" id="PTHR23518">
    <property type="entry name" value="C-METHYLTRANSFERASE"/>
    <property type="match status" value="1"/>
</dbReference>
<organism evidence="3">
    <name type="scientific">mine drainage metagenome</name>
    <dbReference type="NCBI Taxonomy" id="410659"/>
    <lineage>
        <taxon>unclassified sequences</taxon>
        <taxon>metagenomes</taxon>
        <taxon>ecological metagenomes</taxon>
    </lineage>
</organism>
<name>T1B524_9ZZZZ</name>
<dbReference type="AlphaFoldDB" id="T1B524"/>
<dbReference type="Gene3D" id="1.20.1250.20">
    <property type="entry name" value="MFS general substrate transporter like domains"/>
    <property type="match status" value="1"/>
</dbReference>
<feature type="transmembrane region" description="Helical" evidence="1">
    <location>
        <begin position="6"/>
        <end position="24"/>
    </location>
</feature>
<reference evidence="3" key="1">
    <citation type="submission" date="2013-08" db="EMBL/GenBank/DDBJ databases">
        <authorList>
            <person name="Mendez C."/>
            <person name="Richter M."/>
            <person name="Ferrer M."/>
            <person name="Sanchez J."/>
        </authorList>
    </citation>
    <scope>NUCLEOTIDE SEQUENCE</scope>
</reference>
<dbReference type="InterPro" id="IPR020846">
    <property type="entry name" value="MFS_dom"/>
</dbReference>
<evidence type="ECO:0000259" key="2">
    <source>
        <dbReference type="PROSITE" id="PS50850"/>
    </source>
</evidence>
<evidence type="ECO:0000313" key="3">
    <source>
        <dbReference type="EMBL" id="EQD47944.1"/>
    </source>
</evidence>
<feature type="transmembrane region" description="Helical" evidence="1">
    <location>
        <begin position="63"/>
        <end position="81"/>
    </location>
</feature>
<feature type="transmembrane region" description="Helical" evidence="1">
    <location>
        <begin position="204"/>
        <end position="225"/>
    </location>
</feature>
<dbReference type="PANTHER" id="PTHR23518:SF2">
    <property type="entry name" value="MAJOR FACILITATOR SUPERFAMILY TRANSPORTER"/>
    <property type="match status" value="1"/>
</dbReference>